<proteinExistence type="predicted"/>
<organism evidence="2 3">
    <name type="scientific">Araneus ventricosus</name>
    <name type="common">Orbweaver spider</name>
    <name type="synonym">Epeira ventricosa</name>
    <dbReference type="NCBI Taxonomy" id="182803"/>
    <lineage>
        <taxon>Eukaryota</taxon>
        <taxon>Metazoa</taxon>
        <taxon>Ecdysozoa</taxon>
        <taxon>Arthropoda</taxon>
        <taxon>Chelicerata</taxon>
        <taxon>Arachnida</taxon>
        <taxon>Araneae</taxon>
        <taxon>Araneomorphae</taxon>
        <taxon>Entelegynae</taxon>
        <taxon>Araneoidea</taxon>
        <taxon>Araneidae</taxon>
        <taxon>Araneus</taxon>
    </lineage>
</organism>
<dbReference type="EMBL" id="BGPR01000138">
    <property type="protein sequence ID" value="GBL98269.1"/>
    <property type="molecule type" value="Genomic_DNA"/>
</dbReference>
<keyword evidence="3" id="KW-1185">Reference proteome</keyword>
<evidence type="ECO:0000313" key="3">
    <source>
        <dbReference type="Proteomes" id="UP000499080"/>
    </source>
</evidence>
<evidence type="ECO:0000256" key="1">
    <source>
        <dbReference type="SAM" id="MobiDB-lite"/>
    </source>
</evidence>
<comment type="caution">
    <text evidence="2">The sequence shown here is derived from an EMBL/GenBank/DDBJ whole genome shotgun (WGS) entry which is preliminary data.</text>
</comment>
<gene>
    <name evidence="2" type="ORF">AVEN_174070_1</name>
</gene>
<dbReference type="AlphaFoldDB" id="A0A4Y2C2D0"/>
<feature type="region of interest" description="Disordered" evidence="1">
    <location>
        <begin position="67"/>
        <end position="89"/>
    </location>
</feature>
<dbReference type="Proteomes" id="UP000499080">
    <property type="component" value="Unassembled WGS sequence"/>
</dbReference>
<reference evidence="2 3" key="1">
    <citation type="journal article" date="2019" name="Sci. Rep.">
        <title>Orb-weaving spider Araneus ventricosus genome elucidates the spidroin gene catalogue.</title>
        <authorList>
            <person name="Kono N."/>
            <person name="Nakamura H."/>
            <person name="Ohtoshi R."/>
            <person name="Moran D.A.P."/>
            <person name="Shinohara A."/>
            <person name="Yoshida Y."/>
            <person name="Fujiwara M."/>
            <person name="Mori M."/>
            <person name="Tomita M."/>
            <person name="Arakawa K."/>
        </authorList>
    </citation>
    <scope>NUCLEOTIDE SEQUENCE [LARGE SCALE GENOMIC DNA]</scope>
</reference>
<sequence length="89" mass="9984">MKGPRWPRYKILTLGPEGSRFERPPASMMPAHVFSCHLKAVQNFEVCSKIFLLLLQSPAVVRSRLWGRRVPGSKPDSTEDPPCIGPVAR</sequence>
<accession>A0A4Y2C2D0</accession>
<name>A0A4Y2C2D0_ARAVE</name>
<protein>
    <submittedName>
        <fullName evidence="2">Uncharacterized protein</fullName>
    </submittedName>
</protein>
<evidence type="ECO:0000313" key="2">
    <source>
        <dbReference type="EMBL" id="GBL98269.1"/>
    </source>
</evidence>